<dbReference type="InterPro" id="IPR003594">
    <property type="entry name" value="HATPase_dom"/>
</dbReference>
<dbReference type="AlphaFoldDB" id="A0A369TDV3"/>
<dbReference type="SUPFAM" id="SSF55874">
    <property type="entry name" value="ATPase domain of HSP90 chaperone/DNA topoisomerase II/histidine kinase"/>
    <property type="match status" value="1"/>
</dbReference>
<accession>A0A369TDV3</accession>
<keyword evidence="7" id="KW-0472">Membrane</keyword>
<evidence type="ECO:0000256" key="7">
    <source>
        <dbReference type="PROSITE-ProRule" id="PRU00244"/>
    </source>
</evidence>
<dbReference type="Pfam" id="PF02518">
    <property type="entry name" value="HATPase_c"/>
    <property type="match status" value="1"/>
</dbReference>
<dbReference type="InterPro" id="IPR050736">
    <property type="entry name" value="Sensor_HK_Regulatory"/>
</dbReference>
<evidence type="ECO:0000256" key="5">
    <source>
        <dbReference type="ARBA" id="ARBA00022777"/>
    </source>
</evidence>
<proteinExistence type="predicted"/>
<dbReference type="PRINTS" id="PR00344">
    <property type="entry name" value="BCTRLSENSOR"/>
</dbReference>
<feature type="domain" description="Histidine kinase" evidence="9">
    <location>
        <begin position="272"/>
        <end position="492"/>
    </location>
</feature>
<dbReference type="EMBL" id="QPMH01000004">
    <property type="protein sequence ID" value="RDD62714.1"/>
    <property type="molecule type" value="Genomic_DNA"/>
</dbReference>
<feature type="transmembrane region" description="Helical" evidence="7">
    <location>
        <begin position="43"/>
        <end position="68"/>
    </location>
</feature>
<evidence type="ECO:0000259" key="10">
    <source>
        <dbReference type="PROSITE" id="PS50924"/>
    </source>
</evidence>
<feature type="transmembrane region" description="Helical" evidence="7">
    <location>
        <begin position="216"/>
        <end position="237"/>
    </location>
</feature>
<dbReference type="Proteomes" id="UP000253941">
    <property type="component" value="Unassembled WGS sequence"/>
</dbReference>
<dbReference type="InterPro" id="IPR003661">
    <property type="entry name" value="HisK_dim/P_dom"/>
</dbReference>
<sequence>MQLVAGYHETVLVILSIIIAIFASYTALDLASRIAAARRKTRCLWTSAGAVAMGGGIWAMHFVGILAFRLPVEVAYDIPMTALSAVVAMLVTGVGLHLIHEMRYRQWLPFAGGLFMGGGIASMHYIGMAAMRIPGCDIHYIPSIVTLSVLIAVVAATAALWLVMTLKHTWERLASAGVMGLAIAGMHYTGMAAAQFYRFSGVGQIPGGNSLSPTLLAVAVASVTILLLCLALISTMVDRRLAISARREADALRAAKEHAESANRTKDFFMAATSHELRTPLNAIIGFSELIKDRRLGDDLDRYVAYANDIHTSGQHLLALIEDVLDITRLETGGLRLSEAVFDLGELAHACREEVVEKAEAAGVTVGIELPSQPVQVDADRRRLRQILLNLLDNAVKFTPRGGRATVTIKVGKDSGVTLSVSDTGPGIPQEERTRIFHAFVQGDPRLERRHEGLGLGLPLARAFAELHDGHLEVESTPGEGSIFSLWLPPKRLHTPRNLRTAAEDPGAAEESGPLSSLRASA</sequence>
<dbReference type="SMART" id="SM00387">
    <property type="entry name" value="HATPase_c"/>
    <property type="match status" value="1"/>
</dbReference>
<dbReference type="SMART" id="SM00388">
    <property type="entry name" value="HisKA"/>
    <property type="match status" value="1"/>
</dbReference>
<dbReference type="Pfam" id="PF00512">
    <property type="entry name" value="HisKA"/>
    <property type="match status" value="1"/>
</dbReference>
<feature type="region of interest" description="Disordered" evidence="8">
    <location>
        <begin position="499"/>
        <end position="522"/>
    </location>
</feature>
<dbReference type="FunFam" id="3.30.565.10:FF:000006">
    <property type="entry name" value="Sensor histidine kinase WalK"/>
    <property type="match status" value="1"/>
</dbReference>
<evidence type="ECO:0000259" key="9">
    <source>
        <dbReference type="PROSITE" id="PS50109"/>
    </source>
</evidence>
<dbReference type="PANTHER" id="PTHR43711">
    <property type="entry name" value="TWO-COMPONENT HISTIDINE KINASE"/>
    <property type="match status" value="1"/>
</dbReference>
<evidence type="ECO:0000313" key="11">
    <source>
        <dbReference type="EMBL" id="RDD62714.1"/>
    </source>
</evidence>
<dbReference type="PROSITE" id="PS50109">
    <property type="entry name" value="HIS_KIN"/>
    <property type="match status" value="1"/>
</dbReference>
<keyword evidence="4" id="KW-0808">Transferase</keyword>
<dbReference type="RefSeq" id="WP_114581289.1">
    <property type="nucleotide sequence ID" value="NZ_QPMH01000004.1"/>
</dbReference>
<dbReference type="GO" id="GO:0000155">
    <property type="term" value="F:phosphorelay sensor kinase activity"/>
    <property type="evidence" value="ECO:0007669"/>
    <property type="project" value="InterPro"/>
</dbReference>
<dbReference type="InterPro" id="IPR036890">
    <property type="entry name" value="HATPase_C_sf"/>
</dbReference>
<dbReference type="InterPro" id="IPR004358">
    <property type="entry name" value="Sig_transdc_His_kin-like_C"/>
</dbReference>
<keyword evidence="7" id="KW-1133">Transmembrane helix</keyword>
<feature type="transmembrane region" description="Helical" evidence="7">
    <location>
        <begin position="12"/>
        <end position="31"/>
    </location>
</feature>
<dbReference type="EC" id="2.7.13.3" evidence="2"/>
<comment type="catalytic activity">
    <reaction evidence="1">
        <text>ATP + protein L-histidine = ADP + protein N-phospho-L-histidine.</text>
        <dbReference type="EC" id="2.7.13.3"/>
    </reaction>
</comment>
<keyword evidence="12" id="KW-1185">Reference proteome</keyword>
<dbReference type="InterPro" id="IPR005330">
    <property type="entry name" value="MHYT_dom"/>
</dbReference>
<name>A0A369TDV3_9PROT</name>
<gene>
    <name evidence="11" type="ORF">DRB17_06015</name>
</gene>
<evidence type="ECO:0000256" key="3">
    <source>
        <dbReference type="ARBA" id="ARBA00022553"/>
    </source>
</evidence>
<evidence type="ECO:0000256" key="2">
    <source>
        <dbReference type="ARBA" id="ARBA00012438"/>
    </source>
</evidence>
<evidence type="ECO:0000313" key="12">
    <source>
        <dbReference type="Proteomes" id="UP000253941"/>
    </source>
</evidence>
<dbReference type="PROSITE" id="PS50924">
    <property type="entry name" value="MHYT"/>
    <property type="match status" value="1"/>
</dbReference>
<dbReference type="Gene3D" id="1.10.287.130">
    <property type="match status" value="1"/>
</dbReference>
<dbReference type="SUPFAM" id="SSF47384">
    <property type="entry name" value="Homodimeric domain of signal transducing histidine kinase"/>
    <property type="match status" value="1"/>
</dbReference>
<feature type="transmembrane region" description="Helical" evidence="7">
    <location>
        <begin position="138"/>
        <end position="164"/>
    </location>
</feature>
<protein>
    <recommendedName>
        <fullName evidence="2">histidine kinase</fullName>
        <ecNumber evidence="2">2.7.13.3</ecNumber>
    </recommendedName>
</protein>
<organism evidence="11 12">
    <name type="scientific">Ferruginivarius sediminum</name>
    <dbReference type="NCBI Taxonomy" id="2661937"/>
    <lineage>
        <taxon>Bacteria</taxon>
        <taxon>Pseudomonadati</taxon>
        <taxon>Pseudomonadota</taxon>
        <taxon>Alphaproteobacteria</taxon>
        <taxon>Rhodospirillales</taxon>
        <taxon>Rhodospirillaceae</taxon>
        <taxon>Ferruginivarius</taxon>
    </lineage>
</organism>
<keyword evidence="6" id="KW-0902">Two-component regulatory system</keyword>
<evidence type="ECO:0000256" key="6">
    <source>
        <dbReference type="ARBA" id="ARBA00023012"/>
    </source>
</evidence>
<evidence type="ECO:0000256" key="4">
    <source>
        <dbReference type="ARBA" id="ARBA00022679"/>
    </source>
</evidence>
<dbReference type="CDD" id="cd16922">
    <property type="entry name" value="HATPase_EvgS-ArcB-TorS-like"/>
    <property type="match status" value="1"/>
</dbReference>
<dbReference type="CDD" id="cd00082">
    <property type="entry name" value="HisKA"/>
    <property type="match status" value="1"/>
</dbReference>
<dbReference type="PANTHER" id="PTHR43711:SF31">
    <property type="entry name" value="HISTIDINE KINASE"/>
    <property type="match status" value="1"/>
</dbReference>
<dbReference type="Gene3D" id="3.30.565.10">
    <property type="entry name" value="Histidine kinase-like ATPase, C-terminal domain"/>
    <property type="match status" value="1"/>
</dbReference>
<keyword evidence="7" id="KW-0812">Transmembrane</keyword>
<keyword evidence="3" id="KW-0597">Phosphoprotein</keyword>
<dbReference type="Pfam" id="PF03707">
    <property type="entry name" value="MHYT"/>
    <property type="match status" value="3"/>
</dbReference>
<keyword evidence="5" id="KW-0418">Kinase</keyword>
<feature type="domain" description="MHYT" evidence="10">
    <location>
        <begin position="8"/>
        <end position="197"/>
    </location>
</feature>
<feature type="transmembrane region" description="Helical" evidence="7">
    <location>
        <begin position="176"/>
        <end position="196"/>
    </location>
</feature>
<evidence type="ECO:0000256" key="8">
    <source>
        <dbReference type="SAM" id="MobiDB-lite"/>
    </source>
</evidence>
<feature type="transmembrane region" description="Helical" evidence="7">
    <location>
        <begin position="107"/>
        <end position="126"/>
    </location>
</feature>
<feature type="transmembrane region" description="Helical" evidence="7">
    <location>
        <begin position="80"/>
        <end position="100"/>
    </location>
</feature>
<reference evidence="11 12" key="1">
    <citation type="submission" date="2018-07" db="EMBL/GenBank/DDBJ databases">
        <title>Venubactetium sediminum gen. nov., sp. nov., isolated from a marine solar saltern.</title>
        <authorList>
            <person name="Wang S."/>
        </authorList>
    </citation>
    <scope>NUCLEOTIDE SEQUENCE [LARGE SCALE GENOMIC DNA]</scope>
    <source>
        <strain evidence="11 12">WD2A32</strain>
    </source>
</reference>
<dbReference type="GO" id="GO:0016020">
    <property type="term" value="C:membrane"/>
    <property type="evidence" value="ECO:0007669"/>
    <property type="project" value="UniProtKB-UniRule"/>
</dbReference>
<dbReference type="InterPro" id="IPR036097">
    <property type="entry name" value="HisK_dim/P_sf"/>
</dbReference>
<comment type="caution">
    <text evidence="11">The sequence shown here is derived from an EMBL/GenBank/DDBJ whole genome shotgun (WGS) entry which is preliminary data.</text>
</comment>
<dbReference type="InterPro" id="IPR005467">
    <property type="entry name" value="His_kinase_dom"/>
</dbReference>
<evidence type="ECO:0000256" key="1">
    <source>
        <dbReference type="ARBA" id="ARBA00000085"/>
    </source>
</evidence>